<keyword evidence="8" id="KW-0862">Zinc</keyword>
<feature type="domain" description="Fatty acid hydroxylase" evidence="10">
    <location>
        <begin position="137"/>
        <end position="273"/>
    </location>
</feature>
<dbReference type="InterPro" id="IPR006694">
    <property type="entry name" value="Fatty_acid_hydroxylase"/>
</dbReference>
<keyword evidence="4" id="KW-0378">Hydrolase</keyword>
<dbReference type="AlphaFoldDB" id="A0A9P4M8U2"/>
<dbReference type="PANTHER" id="PTHR46187">
    <property type="entry name" value="ALKALINE CERAMIDASE 3"/>
    <property type="match status" value="1"/>
</dbReference>
<evidence type="ECO:0000313" key="11">
    <source>
        <dbReference type="EMBL" id="KAF2098712.1"/>
    </source>
</evidence>
<keyword evidence="6 9" id="KW-0472">Membrane</keyword>
<evidence type="ECO:0000256" key="9">
    <source>
        <dbReference type="SAM" id="Phobius"/>
    </source>
</evidence>
<evidence type="ECO:0000313" key="12">
    <source>
        <dbReference type="Proteomes" id="UP000799772"/>
    </source>
</evidence>
<evidence type="ECO:0000256" key="4">
    <source>
        <dbReference type="ARBA" id="ARBA00022801"/>
    </source>
</evidence>
<dbReference type="InterPro" id="IPR008901">
    <property type="entry name" value="ACER"/>
</dbReference>
<dbReference type="GO" id="GO:0046513">
    <property type="term" value="P:ceramide biosynthetic process"/>
    <property type="evidence" value="ECO:0007669"/>
    <property type="project" value="TreeGrafter"/>
</dbReference>
<gene>
    <name evidence="11" type="ORF">NA57DRAFT_75950</name>
</gene>
<evidence type="ECO:0000256" key="8">
    <source>
        <dbReference type="PIRSR" id="PIRSR608901-2"/>
    </source>
</evidence>
<evidence type="ECO:0000256" key="5">
    <source>
        <dbReference type="ARBA" id="ARBA00022989"/>
    </source>
</evidence>
<evidence type="ECO:0000256" key="2">
    <source>
        <dbReference type="ARBA" id="ARBA00009780"/>
    </source>
</evidence>
<feature type="binding site" evidence="8">
    <location>
        <position position="530"/>
    </location>
    <ligand>
        <name>Zn(2+)</name>
        <dbReference type="ChEBI" id="CHEBI:29105"/>
        <note>catalytic</note>
    </ligand>
</feature>
<reference evidence="11" key="1">
    <citation type="journal article" date="2020" name="Stud. Mycol.">
        <title>101 Dothideomycetes genomes: a test case for predicting lifestyles and emergence of pathogens.</title>
        <authorList>
            <person name="Haridas S."/>
            <person name="Albert R."/>
            <person name="Binder M."/>
            <person name="Bloem J."/>
            <person name="Labutti K."/>
            <person name="Salamov A."/>
            <person name="Andreopoulos B."/>
            <person name="Baker S."/>
            <person name="Barry K."/>
            <person name="Bills G."/>
            <person name="Bluhm B."/>
            <person name="Cannon C."/>
            <person name="Castanera R."/>
            <person name="Culley D."/>
            <person name="Daum C."/>
            <person name="Ezra D."/>
            <person name="Gonzalez J."/>
            <person name="Henrissat B."/>
            <person name="Kuo A."/>
            <person name="Liang C."/>
            <person name="Lipzen A."/>
            <person name="Lutzoni F."/>
            <person name="Magnuson J."/>
            <person name="Mondo S."/>
            <person name="Nolan M."/>
            <person name="Ohm R."/>
            <person name="Pangilinan J."/>
            <person name="Park H.-J."/>
            <person name="Ramirez L."/>
            <person name="Alfaro M."/>
            <person name="Sun H."/>
            <person name="Tritt A."/>
            <person name="Yoshinaga Y."/>
            <person name="Zwiers L.-H."/>
            <person name="Turgeon B."/>
            <person name="Goodwin S."/>
            <person name="Spatafora J."/>
            <person name="Crous P."/>
            <person name="Grigoriev I."/>
        </authorList>
    </citation>
    <scope>NUCLEOTIDE SEQUENCE</scope>
    <source>
        <strain evidence="11">CBS 133067</strain>
    </source>
</reference>
<dbReference type="GO" id="GO:0046514">
    <property type="term" value="P:ceramide catabolic process"/>
    <property type="evidence" value="ECO:0007669"/>
    <property type="project" value="TreeGrafter"/>
</dbReference>
<feature type="binding site" evidence="7">
    <location>
        <position position="338"/>
    </location>
    <ligand>
        <name>Ca(2+)</name>
        <dbReference type="ChEBI" id="CHEBI:29108"/>
    </ligand>
</feature>
<feature type="transmembrane region" description="Helical" evidence="9">
    <location>
        <begin position="399"/>
        <end position="415"/>
    </location>
</feature>
<dbReference type="GO" id="GO:0005506">
    <property type="term" value="F:iron ion binding"/>
    <property type="evidence" value="ECO:0007669"/>
    <property type="project" value="InterPro"/>
</dbReference>
<feature type="transmembrane region" description="Helical" evidence="9">
    <location>
        <begin position="422"/>
        <end position="440"/>
    </location>
</feature>
<evidence type="ECO:0000259" key="10">
    <source>
        <dbReference type="Pfam" id="PF04116"/>
    </source>
</evidence>
<dbReference type="OrthoDB" id="187171at2759"/>
<feature type="transmembrane region" description="Helical" evidence="9">
    <location>
        <begin position="527"/>
        <end position="547"/>
    </location>
</feature>
<accession>A0A9P4M8U2</accession>
<organism evidence="11 12">
    <name type="scientific">Rhizodiscina lignyota</name>
    <dbReference type="NCBI Taxonomy" id="1504668"/>
    <lineage>
        <taxon>Eukaryota</taxon>
        <taxon>Fungi</taxon>
        <taxon>Dikarya</taxon>
        <taxon>Ascomycota</taxon>
        <taxon>Pezizomycotina</taxon>
        <taxon>Dothideomycetes</taxon>
        <taxon>Pleosporomycetidae</taxon>
        <taxon>Aulographales</taxon>
        <taxon>Rhizodiscinaceae</taxon>
        <taxon>Rhizodiscina</taxon>
    </lineage>
</organism>
<keyword evidence="7" id="KW-0479">Metal-binding</keyword>
<dbReference type="GO" id="GO:0016491">
    <property type="term" value="F:oxidoreductase activity"/>
    <property type="evidence" value="ECO:0007669"/>
    <property type="project" value="InterPro"/>
</dbReference>
<dbReference type="GO" id="GO:0016811">
    <property type="term" value="F:hydrolase activity, acting on carbon-nitrogen (but not peptide) bonds, in linear amides"/>
    <property type="evidence" value="ECO:0007669"/>
    <property type="project" value="InterPro"/>
</dbReference>
<dbReference type="GO" id="GO:0005789">
    <property type="term" value="C:endoplasmic reticulum membrane"/>
    <property type="evidence" value="ECO:0007669"/>
    <property type="project" value="TreeGrafter"/>
</dbReference>
<dbReference type="Proteomes" id="UP000799772">
    <property type="component" value="Unassembled WGS sequence"/>
</dbReference>
<keyword evidence="3 9" id="KW-0812">Transmembrane</keyword>
<feature type="binding site" evidence="8">
    <location>
        <position position="526"/>
    </location>
    <ligand>
        <name>Zn(2+)</name>
        <dbReference type="ChEBI" id="CHEBI:29105"/>
        <note>catalytic</note>
    </ligand>
</feature>
<feature type="binding site" evidence="8">
    <location>
        <position position="386"/>
    </location>
    <ligand>
        <name>Zn(2+)</name>
        <dbReference type="ChEBI" id="CHEBI:29105"/>
        <note>catalytic</note>
    </ligand>
</feature>
<proteinExistence type="inferred from homology"/>
<protein>
    <submittedName>
        <fullName evidence="11">APHC-domain-containing protein</fullName>
    </submittedName>
</protein>
<evidence type="ECO:0000256" key="3">
    <source>
        <dbReference type="ARBA" id="ARBA00022692"/>
    </source>
</evidence>
<dbReference type="Pfam" id="PF05875">
    <property type="entry name" value="Ceramidase"/>
    <property type="match status" value="1"/>
</dbReference>
<evidence type="ECO:0000256" key="6">
    <source>
        <dbReference type="ARBA" id="ARBA00023136"/>
    </source>
</evidence>
<keyword evidence="12" id="KW-1185">Reference proteome</keyword>
<feature type="transmembrane region" description="Helical" evidence="9">
    <location>
        <begin position="483"/>
        <end position="500"/>
    </location>
</feature>
<comment type="cofactor">
    <cofactor evidence="8">
        <name>Zn(2+)</name>
        <dbReference type="ChEBI" id="CHEBI:29105"/>
    </cofactor>
</comment>
<feature type="transmembrane region" description="Helical" evidence="9">
    <location>
        <begin position="370"/>
        <end position="387"/>
    </location>
</feature>
<name>A0A9P4M8U2_9PEZI</name>
<evidence type="ECO:0000256" key="1">
    <source>
        <dbReference type="ARBA" id="ARBA00004141"/>
    </source>
</evidence>
<keyword evidence="7" id="KW-0106">Calcium</keyword>
<sequence>MFSEVWANALSKLAETTWDDLYLQAVVPPTIYWLYSSLFYVIDKYNLLPQYQIFLPNARPNAVSGSEVIWNVLEQQFCQLAASLLTAPFEKPNQPSYPQFYLTLKSWAENEAMSSSSPLVIALPWIVALAWHGARILGAMLVMDFWYFWAHYSAHANHWIYKRLHAHHHQLYRPKAYGASFNTLAETFIFETVGAILGSRVVGLTPKETLFFFTFSTLKGCDDHSGYDIPWNPISAWGRIAGVDIVHHNVHHQAWGMKYNYALFFNFWETILGCGYVGPRKLRLEDEKRMAKHMPKRMAEEMVVYLPSEGGKPPAWGPPTATTNFCEEDYHVTSYAAEFINTISNVGYVYFGLCGLFCNWRRRPFLDFNLQYLALVGVGIGSAMFHMTLKRSLQSADQLSMFFGAAIVLHRVVAFENERMKWPLGLFLIVGLSLIFYVQYALSQPVIHWTTFALMLFVIWRRVSRLIKTTVKSASEKNLLAKLGNLGFVSFVSGYGFWLVDVYCCSHLRAMRHTIGVPLEFVLEFHGWWHVLTGIGVYLYMVLVEYLHLASSSDKESLQITWSSILQTPVVTISQGGDSQK</sequence>
<comment type="caution">
    <text evidence="11">The sequence shown here is derived from an EMBL/GenBank/DDBJ whole genome shotgun (WGS) entry which is preliminary data.</text>
</comment>
<dbReference type="PANTHER" id="PTHR46187:SF1">
    <property type="entry name" value="ALKALINE PHYTOCERAMIDASE"/>
    <property type="match status" value="1"/>
</dbReference>
<comment type="subcellular location">
    <subcellularLocation>
        <location evidence="1">Membrane</location>
        <topology evidence="1">Multi-pass membrane protein</topology>
    </subcellularLocation>
</comment>
<feature type="transmembrane region" description="Helical" evidence="9">
    <location>
        <begin position="446"/>
        <end position="463"/>
    </location>
</feature>
<comment type="similarity">
    <text evidence="2">Belongs to the alkaline ceramidase family.</text>
</comment>
<evidence type="ECO:0000256" key="7">
    <source>
        <dbReference type="PIRSR" id="PIRSR608901-1"/>
    </source>
</evidence>
<feature type="binding site" evidence="7">
    <location>
        <position position="327"/>
    </location>
    <ligand>
        <name>Ca(2+)</name>
        <dbReference type="ChEBI" id="CHEBI:29108"/>
    </ligand>
</feature>
<keyword evidence="5 9" id="KW-1133">Transmembrane helix</keyword>
<dbReference type="EMBL" id="ML978126">
    <property type="protein sequence ID" value="KAF2098712.1"/>
    <property type="molecule type" value="Genomic_DNA"/>
</dbReference>
<dbReference type="Pfam" id="PF04116">
    <property type="entry name" value="FA_hydroxylase"/>
    <property type="match status" value="1"/>
</dbReference>